<evidence type="ECO:0000313" key="1">
    <source>
        <dbReference type="EMBL" id="KIX11035.1"/>
    </source>
</evidence>
<dbReference type="Proteomes" id="UP000032233">
    <property type="component" value="Unassembled WGS sequence"/>
</dbReference>
<reference evidence="1 2" key="1">
    <citation type="submission" date="2013-11" db="EMBL/GenBank/DDBJ databases">
        <title>Metagenomic analysis of a methanogenic consortium involved in long chain n-alkane degradation.</title>
        <authorList>
            <person name="Davidova I.A."/>
            <person name="Callaghan A.V."/>
            <person name="Wawrik B."/>
            <person name="Pruitt S."/>
            <person name="Marks C."/>
            <person name="Duncan K.E."/>
            <person name="Suflita J.M."/>
        </authorList>
    </citation>
    <scope>NUCLEOTIDE SEQUENCE [LARGE SCALE GENOMIC DNA]</scope>
    <source>
        <strain evidence="1 2">SPR</strain>
    </source>
</reference>
<proteinExistence type="predicted"/>
<name>A0A0D2JNI4_9BACT</name>
<dbReference type="AlphaFoldDB" id="A0A0D2JNI4"/>
<dbReference type="InParanoid" id="A0A0D2JNI4"/>
<dbReference type="STRING" id="1429043.X474_27430"/>
<dbReference type="OrthoDB" id="1858124at2"/>
<gene>
    <name evidence="1" type="ORF">X474_27430</name>
</gene>
<accession>A0A0D2JNI4</accession>
<evidence type="ECO:0000313" key="2">
    <source>
        <dbReference type="Proteomes" id="UP000032233"/>
    </source>
</evidence>
<comment type="caution">
    <text evidence="1">The sequence shown here is derived from an EMBL/GenBank/DDBJ whole genome shotgun (WGS) entry which is preliminary data.</text>
</comment>
<sequence>MKPDSELRLSIIGLGNLLEIIWPCFKTALTAPDLRKRVLATTLDEPELEDKRKHFGIEVQLGENLKALEKNQPDIIAFAPPPQAAPKEIELTLASYFAEVRQKGAPLPEIYAFPPMPPGSQYQKVLGTDVLVVNLIPNNVTRIAGEAVRDEGYYVACFYGDWPQSSRDRLQRIFASQGAMVQSPPELLVPMLGGTCGFFCLWEVVPRLAAMLSAKGCGSDHNQVGGFLRAVCREISRFTPPSGEELGRFGITGDLALFLAHIAGAWLRGVENYFKEIDFPAEAARTILTRGFDLILHTTQCEPKEVLHNHAVGAATKGGVLEKAVAVFKEKVEPVLQKGVQTLPAGPGTAWPEELSARVLELCRIVGAHGKRLAG</sequence>
<organism evidence="1 2">
    <name type="scientific">Dethiosulfatarculus sandiegensis</name>
    <dbReference type="NCBI Taxonomy" id="1429043"/>
    <lineage>
        <taxon>Bacteria</taxon>
        <taxon>Pseudomonadati</taxon>
        <taxon>Thermodesulfobacteriota</taxon>
        <taxon>Desulfarculia</taxon>
        <taxon>Desulfarculales</taxon>
        <taxon>Desulfarculaceae</taxon>
        <taxon>Dethiosulfatarculus</taxon>
    </lineage>
</organism>
<keyword evidence="2" id="KW-1185">Reference proteome</keyword>
<protein>
    <submittedName>
        <fullName evidence="1">Uncharacterized protein</fullName>
    </submittedName>
</protein>
<dbReference type="RefSeq" id="WP_044352762.1">
    <property type="nucleotide sequence ID" value="NZ_AZAC01000078.1"/>
</dbReference>
<dbReference type="EMBL" id="AZAC01000078">
    <property type="protein sequence ID" value="KIX11035.1"/>
    <property type="molecule type" value="Genomic_DNA"/>
</dbReference>
<dbReference type="Gene3D" id="3.40.50.720">
    <property type="entry name" value="NAD(P)-binding Rossmann-like Domain"/>
    <property type="match status" value="1"/>
</dbReference>